<reference evidence="1" key="2">
    <citation type="submission" date="2025-08" db="UniProtKB">
        <authorList>
            <consortium name="Ensembl"/>
        </authorList>
    </citation>
    <scope>IDENTIFICATION</scope>
</reference>
<dbReference type="Proteomes" id="UP000007635">
    <property type="component" value="Chromosome V"/>
</dbReference>
<reference evidence="1 2" key="1">
    <citation type="journal article" date="2021" name="G3 (Bethesda)">
        <title>Improved contiguity of the threespine stickleback genome using long-read sequencing.</title>
        <authorList>
            <person name="Nath S."/>
            <person name="Shaw D.E."/>
            <person name="White M.A."/>
        </authorList>
    </citation>
    <scope>NUCLEOTIDE SEQUENCE [LARGE SCALE GENOMIC DNA]</scope>
    <source>
        <strain evidence="1 2">Lake Benthic</strain>
    </source>
</reference>
<evidence type="ECO:0000313" key="2">
    <source>
        <dbReference type="Proteomes" id="UP000007635"/>
    </source>
</evidence>
<evidence type="ECO:0000313" key="1">
    <source>
        <dbReference type="Ensembl" id="ENSGACP00000049386.1"/>
    </source>
</evidence>
<accession>A0AAQ4QDS0</accession>
<dbReference type="Ensembl" id="ENSGACT00000084196.1">
    <property type="protein sequence ID" value="ENSGACP00000049386.1"/>
    <property type="gene ID" value="ENSGACG00000026984.1"/>
</dbReference>
<protein>
    <submittedName>
        <fullName evidence="1">Uncharacterized protein</fullName>
    </submittedName>
</protein>
<organism evidence="1 2">
    <name type="scientific">Gasterosteus aculeatus aculeatus</name>
    <name type="common">three-spined stickleback</name>
    <dbReference type="NCBI Taxonomy" id="481459"/>
    <lineage>
        <taxon>Eukaryota</taxon>
        <taxon>Metazoa</taxon>
        <taxon>Chordata</taxon>
        <taxon>Craniata</taxon>
        <taxon>Vertebrata</taxon>
        <taxon>Euteleostomi</taxon>
        <taxon>Actinopterygii</taxon>
        <taxon>Neopterygii</taxon>
        <taxon>Teleostei</taxon>
        <taxon>Neoteleostei</taxon>
        <taxon>Acanthomorphata</taxon>
        <taxon>Eupercaria</taxon>
        <taxon>Perciformes</taxon>
        <taxon>Cottioidei</taxon>
        <taxon>Gasterosteales</taxon>
        <taxon>Gasterosteidae</taxon>
        <taxon>Gasterosteus</taxon>
    </lineage>
</organism>
<sequence length="90" mass="9376">MSWQTTVSTEAVLQRTASFTVHAAYLLLIRGGVRRHIGGGGGILRGGDILRGGGRTVGVSTANALFLPTLLPPSMCFTAFSASPWVSNST</sequence>
<dbReference type="AlphaFoldDB" id="A0AAQ4QDS0"/>
<keyword evidence="2" id="KW-1185">Reference proteome</keyword>
<name>A0AAQ4QDS0_GASAC</name>
<reference evidence="1" key="3">
    <citation type="submission" date="2025-09" db="UniProtKB">
        <authorList>
            <consortium name="Ensembl"/>
        </authorList>
    </citation>
    <scope>IDENTIFICATION</scope>
</reference>
<proteinExistence type="predicted"/>